<dbReference type="EMBL" id="MPUH01000205">
    <property type="protein sequence ID" value="OMJ86466.1"/>
    <property type="molecule type" value="Genomic_DNA"/>
</dbReference>
<organism evidence="1 2">
    <name type="scientific">Stentor coeruleus</name>
    <dbReference type="NCBI Taxonomy" id="5963"/>
    <lineage>
        <taxon>Eukaryota</taxon>
        <taxon>Sar</taxon>
        <taxon>Alveolata</taxon>
        <taxon>Ciliophora</taxon>
        <taxon>Postciliodesmatophora</taxon>
        <taxon>Heterotrichea</taxon>
        <taxon>Heterotrichida</taxon>
        <taxon>Stentoridae</taxon>
        <taxon>Stentor</taxon>
    </lineage>
</organism>
<evidence type="ECO:0000313" key="2">
    <source>
        <dbReference type="Proteomes" id="UP000187209"/>
    </source>
</evidence>
<dbReference type="Proteomes" id="UP000187209">
    <property type="component" value="Unassembled WGS sequence"/>
</dbReference>
<dbReference type="AlphaFoldDB" id="A0A1R2CBU3"/>
<accession>A0A1R2CBU3</accession>
<gene>
    <name evidence="1" type="ORF">SteCoe_12047</name>
</gene>
<proteinExistence type="predicted"/>
<evidence type="ECO:0000313" key="1">
    <source>
        <dbReference type="EMBL" id="OMJ86466.1"/>
    </source>
</evidence>
<name>A0A1R2CBU3_9CILI</name>
<protein>
    <submittedName>
        <fullName evidence="1">Uncharacterized protein</fullName>
    </submittedName>
</protein>
<sequence length="316" mass="36916">MSSLSFSRNNLPRAVKLRIEKLQFSPYLQPVRNKSFSKSGTRLVLHKKQSHWSMPECDLEKLCDGALETFSGITETDRELPITLTETNYENKSLGKFSLNPENFMSIIDEKLKFLKPTEYRKRFKVFLSFLDQILKSEQQNSVLFIYLIQNLLHNIKSHYKEKINTCKQSLHEKSFIIETLGIEKEKNIQKLSELSIQNLKLLSSNEELSKRIRILADGIKDLNNSKGNPLMLHEELKSKNEIIKNLNKKVHDLTVSEKKIYRVLEKIRENMDIEKYMSMIPSKKLNYKNKMPSFVPLLKIDSLFCIKGENVKDSN</sequence>
<keyword evidence="2" id="KW-1185">Reference proteome</keyword>
<reference evidence="1 2" key="1">
    <citation type="submission" date="2016-11" db="EMBL/GenBank/DDBJ databases">
        <title>The macronuclear genome of Stentor coeruleus: a giant cell with tiny introns.</title>
        <authorList>
            <person name="Slabodnick M."/>
            <person name="Ruby J.G."/>
            <person name="Reiff S.B."/>
            <person name="Swart E.C."/>
            <person name="Gosai S."/>
            <person name="Prabakaran S."/>
            <person name="Witkowska E."/>
            <person name="Larue G.E."/>
            <person name="Fisher S."/>
            <person name="Freeman R.M."/>
            <person name="Gunawardena J."/>
            <person name="Chu W."/>
            <person name="Stover N.A."/>
            <person name="Gregory B.D."/>
            <person name="Nowacki M."/>
            <person name="Derisi J."/>
            <person name="Roy S.W."/>
            <person name="Marshall W.F."/>
            <person name="Sood P."/>
        </authorList>
    </citation>
    <scope>NUCLEOTIDE SEQUENCE [LARGE SCALE GENOMIC DNA]</scope>
    <source>
        <strain evidence="1">WM001</strain>
    </source>
</reference>
<comment type="caution">
    <text evidence="1">The sequence shown here is derived from an EMBL/GenBank/DDBJ whole genome shotgun (WGS) entry which is preliminary data.</text>
</comment>